<keyword evidence="3" id="KW-1185">Reference proteome</keyword>
<dbReference type="EMBL" id="JAVREN010000042">
    <property type="protein sequence ID" value="MDT0309646.1"/>
    <property type="molecule type" value="Genomic_DNA"/>
</dbReference>
<accession>A0ABU2LDJ1</accession>
<name>A0ABU2LDJ1_9ACTN</name>
<comment type="caution">
    <text evidence="2">The sequence shown here is derived from an EMBL/GenBank/DDBJ whole genome shotgun (WGS) entry which is preliminary data.</text>
</comment>
<dbReference type="Gene3D" id="3.40.50.720">
    <property type="entry name" value="NAD(P)-binding Rossmann-like Domain"/>
    <property type="match status" value="1"/>
</dbReference>
<dbReference type="SUPFAM" id="SSF51735">
    <property type="entry name" value="NAD(P)-binding Rossmann-fold domains"/>
    <property type="match status" value="1"/>
</dbReference>
<dbReference type="InterPro" id="IPR001509">
    <property type="entry name" value="Epimerase_deHydtase"/>
</dbReference>
<gene>
    <name evidence="2" type="ORF">RM780_22185</name>
</gene>
<dbReference type="PANTHER" id="PTHR43245:SF52">
    <property type="entry name" value="NAD-DEPENDENT EPIMERASE_DEHYDRATASE"/>
    <property type="match status" value="1"/>
</dbReference>
<organism evidence="2 3">
    <name type="scientific">Streptomyces boetiae</name>
    <dbReference type="NCBI Taxonomy" id="3075541"/>
    <lineage>
        <taxon>Bacteria</taxon>
        <taxon>Bacillati</taxon>
        <taxon>Actinomycetota</taxon>
        <taxon>Actinomycetes</taxon>
        <taxon>Kitasatosporales</taxon>
        <taxon>Streptomycetaceae</taxon>
        <taxon>Streptomyces</taxon>
    </lineage>
</organism>
<proteinExistence type="predicted"/>
<dbReference type="PANTHER" id="PTHR43245">
    <property type="entry name" value="BIFUNCTIONAL POLYMYXIN RESISTANCE PROTEIN ARNA"/>
    <property type="match status" value="1"/>
</dbReference>
<dbReference type="Pfam" id="PF01370">
    <property type="entry name" value="Epimerase"/>
    <property type="match status" value="1"/>
</dbReference>
<feature type="domain" description="NAD-dependent epimerase/dehydratase" evidence="1">
    <location>
        <begin position="5"/>
        <end position="239"/>
    </location>
</feature>
<reference evidence="3" key="1">
    <citation type="submission" date="2023-07" db="EMBL/GenBank/DDBJ databases">
        <title>30 novel species of actinomycetes from the DSMZ collection.</title>
        <authorList>
            <person name="Nouioui I."/>
        </authorList>
    </citation>
    <scope>NUCLEOTIDE SEQUENCE [LARGE SCALE GENOMIC DNA]</scope>
    <source>
        <strain evidence="3">DSM 44917</strain>
    </source>
</reference>
<dbReference type="RefSeq" id="WP_311632611.1">
    <property type="nucleotide sequence ID" value="NZ_JAVREN010000042.1"/>
</dbReference>
<evidence type="ECO:0000259" key="1">
    <source>
        <dbReference type="Pfam" id="PF01370"/>
    </source>
</evidence>
<evidence type="ECO:0000313" key="2">
    <source>
        <dbReference type="EMBL" id="MDT0309646.1"/>
    </source>
</evidence>
<sequence length="346" mass="36220">MGRTVLVTGAARQLSGRFVRHLTRDPAVDRVIGVDSRAPEETPPDGAEFVRADIRQPDIAAVLAERAVDTVVHLDVHATPPGGSGAGRASVKEVNVLGTLQLLGACQRVPTLRRVVIKSSTQIYGTAARDPAVLSETDLPKSPPGGGFPQDVAEIEGYARGFARRRPDVHVTVLRLAPVLGPAVDSRLAAYFGLPVLPVVLGFDPRLQFVHEEDVLEVLARAVRAPGPGAVGPGTFNVAGDGVLFLSQAARRLGRPTVPVAGPLAPWLGSALGALGVPGVSAEQLKSLVHGRVVRTAALREAMGGPLAYSTPETFASFVAARGRGLLGPELIARAADRIEEVLRRG</sequence>
<dbReference type="InterPro" id="IPR036291">
    <property type="entry name" value="NAD(P)-bd_dom_sf"/>
</dbReference>
<evidence type="ECO:0000313" key="3">
    <source>
        <dbReference type="Proteomes" id="UP001183388"/>
    </source>
</evidence>
<dbReference type="InterPro" id="IPR050177">
    <property type="entry name" value="Lipid_A_modif_metabolic_enz"/>
</dbReference>
<dbReference type="Proteomes" id="UP001183388">
    <property type="component" value="Unassembled WGS sequence"/>
</dbReference>
<protein>
    <submittedName>
        <fullName evidence="2">NAD-dependent epimerase/dehydratase family protein</fullName>
    </submittedName>
</protein>